<feature type="compositionally biased region" description="Basic and acidic residues" evidence="1">
    <location>
        <begin position="153"/>
        <end position="175"/>
    </location>
</feature>
<accession>A0ABT5HS21</accession>
<evidence type="ECO:0000256" key="2">
    <source>
        <dbReference type="SAM" id="Phobius"/>
    </source>
</evidence>
<evidence type="ECO:0000256" key="1">
    <source>
        <dbReference type="SAM" id="MobiDB-lite"/>
    </source>
</evidence>
<keyword evidence="2" id="KW-0812">Transmembrane</keyword>
<organism evidence="3 4">
    <name type="scientific">Asticcacaulis aquaticus</name>
    <dbReference type="NCBI Taxonomy" id="2984212"/>
    <lineage>
        <taxon>Bacteria</taxon>
        <taxon>Pseudomonadati</taxon>
        <taxon>Pseudomonadota</taxon>
        <taxon>Alphaproteobacteria</taxon>
        <taxon>Caulobacterales</taxon>
        <taxon>Caulobacteraceae</taxon>
        <taxon>Asticcacaulis</taxon>
    </lineage>
</organism>
<proteinExistence type="predicted"/>
<gene>
    <name evidence="3" type="ORF">PQU92_06150</name>
</gene>
<feature type="transmembrane region" description="Helical" evidence="2">
    <location>
        <begin position="12"/>
        <end position="32"/>
    </location>
</feature>
<dbReference type="RefSeq" id="WP_272747327.1">
    <property type="nucleotide sequence ID" value="NZ_JAQQKX010000003.1"/>
</dbReference>
<evidence type="ECO:0000313" key="4">
    <source>
        <dbReference type="Proteomes" id="UP001214854"/>
    </source>
</evidence>
<name>A0ABT5HS21_9CAUL</name>
<dbReference type="EMBL" id="JAQQKX010000003">
    <property type="protein sequence ID" value="MDC7682849.1"/>
    <property type="molecule type" value="Genomic_DNA"/>
</dbReference>
<dbReference type="InterPro" id="IPR025961">
    <property type="entry name" value="Metal_resist"/>
</dbReference>
<protein>
    <submittedName>
        <fullName evidence="3">Periplasmic heavy metal sensor</fullName>
    </submittedName>
</protein>
<keyword evidence="2" id="KW-0472">Membrane</keyword>
<feature type="region of interest" description="Disordered" evidence="1">
    <location>
        <begin position="145"/>
        <end position="184"/>
    </location>
</feature>
<sequence>MSKKPTVKTWLVLSVVLNVFLAGSLIGAGVIAQKHFKPRPDKNLPALTRMVEGLSPANQEKARALLTEAALAGETDMNESRTHREAATRLVLEANPDPVAIQAEIMKARRVESSAKDKIETAILTLLLQLPIEERTKVADRLIKGPQRARAKAMYDVKKAQEKAEKEKADKEKAGKASASASAS</sequence>
<comment type="caution">
    <text evidence="3">The sequence shown here is derived from an EMBL/GenBank/DDBJ whole genome shotgun (WGS) entry which is preliminary data.</text>
</comment>
<keyword evidence="4" id="KW-1185">Reference proteome</keyword>
<dbReference type="Proteomes" id="UP001214854">
    <property type="component" value="Unassembled WGS sequence"/>
</dbReference>
<keyword evidence="2" id="KW-1133">Transmembrane helix</keyword>
<dbReference type="Pfam" id="PF13801">
    <property type="entry name" value="Metal_resist"/>
    <property type="match status" value="1"/>
</dbReference>
<reference evidence="3 4" key="1">
    <citation type="submission" date="2023-01" db="EMBL/GenBank/DDBJ databases">
        <title>Novel species of the genus Asticcacaulis isolated from rivers.</title>
        <authorList>
            <person name="Lu H."/>
        </authorList>
    </citation>
    <scope>NUCLEOTIDE SEQUENCE [LARGE SCALE GENOMIC DNA]</scope>
    <source>
        <strain evidence="3 4">BYS171W</strain>
    </source>
</reference>
<evidence type="ECO:0000313" key="3">
    <source>
        <dbReference type="EMBL" id="MDC7682849.1"/>
    </source>
</evidence>